<keyword evidence="1" id="KW-0732">Signal</keyword>
<evidence type="ECO:0000256" key="1">
    <source>
        <dbReference type="SAM" id="SignalP"/>
    </source>
</evidence>
<evidence type="ECO:0000313" key="2">
    <source>
        <dbReference type="EMBL" id="CAJ1409859.1"/>
    </source>
</evidence>
<proteinExistence type="predicted"/>
<organism evidence="2 3">
    <name type="scientific">Effrenium voratum</name>
    <dbReference type="NCBI Taxonomy" id="2562239"/>
    <lineage>
        <taxon>Eukaryota</taxon>
        <taxon>Sar</taxon>
        <taxon>Alveolata</taxon>
        <taxon>Dinophyceae</taxon>
        <taxon>Suessiales</taxon>
        <taxon>Symbiodiniaceae</taxon>
        <taxon>Effrenium</taxon>
    </lineage>
</organism>
<feature type="signal peptide" evidence="1">
    <location>
        <begin position="1"/>
        <end position="24"/>
    </location>
</feature>
<dbReference type="AlphaFoldDB" id="A0AA36JQE4"/>
<dbReference type="EMBL" id="CAUJNA010003791">
    <property type="protein sequence ID" value="CAJ1409859.1"/>
    <property type="molecule type" value="Genomic_DNA"/>
</dbReference>
<protein>
    <submittedName>
        <fullName evidence="2">Uncharacterized protein</fullName>
    </submittedName>
</protein>
<dbReference type="SUPFAM" id="SSF53335">
    <property type="entry name" value="S-adenosyl-L-methionine-dependent methyltransferases"/>
    <property type="match status" value="1"/>
</dbReference>
<evidence type="ECO:0000313" key="3">
    <source>
        <dbReference type="Proteomes" id="UP001178507"/>
    </source>
</evidence>
<dbReference type="Gene3D" id="3.40.50.150">
    <property type="entry name" value="Vaccinia Virus protein VP39"/>
    <property type="match status" value="1"/>
</dbReference>
<dbReference type="InterPro" id="IPR029063">
    <property type="entry name" value="SAM-dependent_MTases_sf"/>
</dbReference>
<reference evidence="2" key="1">
    <citation type="submission" date="2023-08" db="EMBL/GenBank/DDBJ databases">
        <authorList>
            <person name="Chen Y."/>
            <person name="Shah S."/>
            <person name="Dougan E. K."/>
            <person name="Thang M."/>
            <person name="Chan C."/>
        </authorList>
    </citation>
    <scope>NUCLEOTIDE SEQUENCE</scope>
</reference>
<comment type="caution">
    <text evidence="2">The sequence shown here is derived from an EMBL/GenBank/DDBJ whole genome shotgun (WGS) entry which is preliminary data.</text>
</comment>
<dbReference type="Proteomes" id="UP001178507">
    <property type="component" value="Unassembled WGS sequence"/>
</dbReference>
<accession>A0AA36JQE4</accession>
<keyword evidence="3" id="KW-1185">Reference proteome</keyword>
<name>A0AA36JQE4_9DINO</name>
<feature type="chain" id="PRO_5041452640" evidence="1">
    <location>
        <begin position="25"/>
        <end position="355"/>
    </location>
</feature>
<sequence>MACLQTLQCLTLLGAGVFSALVHALGPRFSVHSHPHRCWEDGLSFHGCCNSRFNIKAIPAVLRHRQRMAGDPDCFSTLQQYWTCCALNDNPIGILYDVMLLLYRVPPQGSTNKTTHLLVLQGLAIRHVASLLQNKEVQQVPGVKDFLTVAEPFQLSHDTGAGTVWPFSVVAAQAISANFDFGFPIDGTRSFLELGSGTGLVSMVALSLGFAVLSTDLCPISMHQRQLSVEASFGPTSSRAKRFRQQQLDLFNASTWPARRVDVTCMTRLAEDMTQFCVGFRQVLRATLKPMGVGIYAGGVFGMRKTERACVESDEVFHAQAHLPLEDGSWIETDLDFDNHLALKKPVFVTLRWKH</sequence>
<gene>
    <name evidence="2" type="ORF">EVOR1521_LOCUS30844</name>
</gene>